<dbReference type="InterPro" id="IPR023393">
    <property type="entry name" value="START-like_dom_sf"/>
</dbReference>
<dbReference type="EMBL" id="BOPF01000018">
    <property type="protein sequence ID" value="GIJ47989.1"/>
    <property type="molecule type" value="Genomic_DNA"/>
</dbReference>
<protein>
    <submittedName>
        <fullName evidence="1">Uncharacterized protein</fullName>
    </submittedName>
</protein>
<evidence type="ECO:0000313" key="2">
    <source>
        <dbReference type="Proteomes" id="UP000619260"/>
    </source>
</evidence>
<sequence length="146" mass="16690">MRFDIETKASPEQVHRALTDFSQERLRTWNRSLDPKTYEVREQGPTWAVARESSRRSPFWVVARYDWSDPSVVRWTVVDSSYGGGGTGVVRITPRDGGGSRVHAEWANTEPRRQKALLFLLHALPNRLFARMWAAALDRYATSQGA</sequence>
<reference evidence="1" key="1">
    <citation type="submission" date="2021-01" db="EMBL/GenBank/DDBJ databases">
        <title>Whole genome shotgun sequence of Virgisporangium aliadipatigenens NBRC 105644.</title>
        <authorList>
            <person name="Komaki H."/>
            <person name="Tamura T."/>
        </authorList>
    </citation>
    <scope>NUCLEOTIDE SEQUENCE</scope>
    <source>
        <strain evidence="1">NBRC 105644</strain>
    </source>
</reference>
<dbReference type="SUPFAM" id="SSF55961">
    <property type="entry name" value="Bet v1-like"/>
    <property type="match status" value="1"/>
</dbReference>
<dbReference type="Pfam" id="PF10604">
    <property type="entry name" value="Polyketide_cyc2"/>
    <property type="match status" value="1"/>
</dbReference>
<dbReference type="InterPro" id="IPR019587">
    <property type="entry name" value="Polyketide_cyclase/dehydratase"/>
</dbReference>
<accession>A0A8J3YM32</accession>
<dbReference type="RefSeq" id="WP_203901479.1">
    <property type="nucleotide sequence ID" value="NZ_BOPF01000018.1"/>
</dbReference>
<proteinExistence type="predicted"/>
<comment type="caution">
    <text evidence="1">The sequence shown here is derived from an EMBL/GenBank/DDBJ whole genome shotgun (WGS) entry which is preliminary data.</text>
</comment>
<keyword evidence="2" id="KW-1185">Reference proteome</keyword>
<organism evidence="1 2">
    <name type="scientific">Virgisporangium aliadipatigenens</name>
    <dbReference type="NCBI Taxonomy" id="741659"/>
    <lineage>
        <taxon>Bacteria</taxon>
        <taxon>Bacillati</taxon>
        <taxon>Actinomycetota</taxon>
        <taxon>Actinomycetes</taxon>
        <taxon>Micromonosporales</taxon>
        <taxon>Micromonosporaceae</taxon>
        <taxon>Virgisporangium</taxon>
    </lineage>
</organism>
<name>A0A8J3YM32_9ACTN</name>
<dbReference type="Gene3D" id="3.30.530.20">
    <property type="match status" value="1"/>
</dbReference>
<dbReference type="AlphaFoldDB" id="A0A8J3YM32"/>
<dbReference type="Proteomes" id="UP000619260">
    <property type="component" value="Unassembled WGS sequence"/>
</dbReference>
<evidence type="ECO:0000313" key="1">
    <source>
        <dbReference type="EMBL" id="GIJ47989.1"/>
    </source>
</evidence>
<gene>
    <name evidence="1" type="ORF">Val02_48750</name>
</gene>